<evidence type="ECO:0000313" key="2">
    <source>
        <dbReference type="Proteomes" id="UP000256541"/>
    </source>
</evidence>
<proteinExistence type="predicted"/>
<sequence>MVWVPKANLAIANDTVTADLLEAEGSQTRAAAQGIVNPLVKEAMTDPNVTTIVTGAAGTAATAAVAVELTKSGVFHGIRKLTGRFGKGIAFTLGGKFTWLQTDMKGNPPRESAVAIAKAADSAAFTQGAVVRVQRSKRRPYAVTWEIGRKIAMYLDWTGSLWSGDGTLLAGKGLPKVWTFLGDSTTFGADLLDYLAQRFTTLLTTILGITINNAGQPSARSDEIAARGAALRITATVTGGTIPAVGGSVVLTGLSVDPLRGTNIGSFEVDLATPFGQRIRGILYRTDTTVRTFVRTGAGAAVAATSVSVDSATGRPWRNGPIVFAMGINDEPLLVGNGGTRTIYDVQNWYRALISTFLDEWFHWGLLDRGASEGAGTVNGDYIRALEKWFAAEHGDHFIPIRLYLASAQAVADAAIYQPGFTPTAQDNADLAAGCVPQSFRFSGSVHLNPLGHQLQAAFLASWFRQYSRYASTFTLAA</sequence>
<dbReference type="OrthoDB" id="9550545at2"/>
<dbReference type="SUPFAM" id="SSF52266">
    <property type="entry name" value="SGNH hydrolase"/>
    <property type="match status" value="1"/>
</dbReference>
<comment type="caution">
    <text evidence="1">The sequence shown here is derived from an EMBL/GenBank/DDBJ whole genome shotgun (WGS) entry which is preliminary data.</text>
</comment>
<name>A0A3E0VTF6_9MICO</name>
<dbReference type="AlphaFoldDB" id="A0A3E0VTF6"/>
<gene>
    <name evidence="1" type="ORF">B7R22_17265</name>
</gene>
<dbReference type="Proteomes" id="UP000256541">
    <property type="component" value="Unassembled WGS sequence"/>
</dbReference>
<dbReference type="EMBL" id="NBXB01000045">
    <property type="protein sequence ID" value="RFA12177.1"/>
    <property type="molecule type" value="Genomic_DNA"/>
</dbReference>
<protein>
    <submittedName>
        <fullName evidence="1">Uncharacterized protein</fullName>
    </submittedName>
</protein>
<dbReference type="RefSeq" id="WP_116412953.1">
    <property type="nucleotide sequence ID" value="NZ_NBXB01000045.1"/>
</dbReference>
<evidence type="ECO:0000313" key="1">
    <source>
        <dbReference type="EMBL" id="RFA12177.1"/>
    </source>
</evidence>
<organism evidence="1 2">
    <name type="scientific">Subtercola boreus</name>
    <dbReference type="NCBI Taxonomy" id="120213"/>
    <lineage>
        <taxon>Bacteria</taxon>
        <taxon>Bacillati</taxon>
        <taxon>Actinomycetota</taxon>
        <taxon>Actinomycetes</taxon>
        <taxon>Micrococcales</taxon>
        <taxon>Microbacteriaceae</taxon>
        <taxon>Subtercola</taxon>
    </lineage>
</organism>
<reference evidence="1 2" key="1">
    <citation type="submission" date="2017-04" db="EMBL/GenBank/DDBJ databases">
        <title>Comparative genome analysis of Subtercola boreus.</title>
        <authorList>
            <person name="Cho Y.-J."/>
            <person name="Cho A."/>
            <person name="Kim O.-S."/>
            <person name="Lee J.-I."/>
        </authorList>
    </citation>
    <scope>NUCLEOTIDE SEQUENCE [LARGE SCALE GENOMIC DNA]</scope>
    <source>
        <strain evidence="1 2">P27479</strain>
    </source>
</reference>
<accession>A0A3E0VTF6</accession>